<evidence type="ECO:0000313" key="3">
    <source>
        <dbReference type="EMBL" id="KKK49096.1"/>
    </source>
</evidence>
<evidence type="ECO:0000259" key="2">
    <source>
        <dbReference type="SMART" id="SM00482"/>
    </source>
</evidence>
<dbReference type="Gene3D" id="3.30.70.370">
    <property type="match status" value="1"/>
</dbReference>
<dbReference type="GO" id="GO:0006302">
    <property type="term" value="P:double-strand break repair"/>
    <property type="evidence" value="ECO:0007669"/>
    <property type="project" value="TreeGrafter"/>
</dbReference>
<evidence type="ECO:0000256" key="1">
    <source>
        <dbReference type="ARBA" id="ARBA00022705"/>
    </source>
</evidence>
<dbReference type="PANTHER" id="PTHR10133:SF27">
    <property type="entry name" value="DNA POLYMERASE NU"/>
    <property type="match status" value="1"/>
</dbReference>
<dbReference type="GO" id="GO:0006261">
    <property type="term" value="P:DNA-templated DNA replication"/>
    <property type="evidence" value="ECO:0007669"/>
    <property type="project" value="InterPro"/>
</dbReference>
<accession>A0A0F8YLW9</accession>
<feature type="domain" description="DNA-directed DNA polymerase family A palm" evidence="2">
    <location>
        <begin position="57"/>
        <end position="280"/>
    </location>
</feature>
<feature type="non-terminal residue" evidence="3">
    <location>
        <position position="1"/>
    </location>
</feature>
<dbReference type="GO" id="GO:0003677">
    <property type="term" value="F:DNA binding"/>
    <property type="evidence" value="ECO:0007669"/>
    <property type="project" value="InterPro"/>
</dbReference>
<dbReference type="PANTHER" id="PTHR10133">
    <property type="entry name" value="DNA POLYMERASE I"/>
    <property type="match status" value="1"/>
</dbReference>
<keyword evidence="1" id="KW-0235">DNA replication</keyword>
<dbReference type="InterPro" id="IPR001098">
    <property type="entry name" value="DNA-dir_DNA_pol_A_palm_dom"/>
</dbReference>
<dbReference type="EMBL" id="LAZR01068730">
    <property type="protein sequence ID" value="KKK49096.1"/>
    <property type="molecule type" value="Genomic_DNA"/>
</dbReference>
<reference evidence="3" key="1">
    <citation type="journal article" date="2015" name="Nature">
        <title>Complex archaea that bridge the gap between prokaryotes and eukaryotes.</title>
        <authorList>
            <person name="Spang A."/>
            <person name="Saw J.H."/>
            <person name="Jorgensen S.L."/>
            <person name="Zaremba-Niedzwiedzka K."/>
            <person name="Martijn J."/>
            <person name="Lind A.E."/>
            <person name="van Eijk R."/>
            <person name="Schleper C."/>
            <person name="Guy L."/>
            <person name="Ettema T.J."/>
        </authorList>
    </citation>
    <scope>NUCLEOTIDE SEQUENCE</scope>
</reference>
<sequence>PALHALFHRSRLSTIDTRYLEVEVDDDERVRPTIKLYGAKTGRLAYADPALQQWPPEIRHILRPRAGCVFLAADYGQLEARISAYLSGDPIDLAVFNQTWAPNDPHGDIHARNACALFGYDIKAWADLNINHTATRNFAKTWRFGVGYGGAPDSVQMKIYCPCTQWGCAEKLPPMLDLKRHEIALAARRWEIEHKVYVEWREQLVRDVLKNNGWYESPWGYKRLFLQPMPGLRNEVYNNPMQHGAAQIINRAMVELHEQHQAPMVLVMHDELMLEVPEGDVDHWSSVVTEVMQRPVPELGGASLPVNVSVGEDWGSVK</sequence>
<dbReference type="SUPFAM" id="SSF56672">
    <property type="entry name" value="DNA/RNA polymerases"/>
    <property type="match status" value="1"/>
</dbReference>
<comment type="caution">
    <text evidence="3">The sequence shown here is derived from an EMBL/GenBank/DDBJ whole genome shotgun (WGS) entry which is preliminary data.</text>
</comment>
<dbReference type="Pfam" id="PF00476">
    <property type="entry name" value="DNA_pol_A"/>
    <property type="match status" value="1"/>
</dbReference>
<organism evidence="3">
    <name type="scientific">marine sediment metagenome</name>
    <dbReference type="NCBI Taxonomy" id="412755"/>
    <lineage>
        <taxon>unclassified sequences</taxon>
        <taxon>metagenomes</taxon>
        <taxon>ecological metagenomes</taxon>
    </lineage>
</organism>
<dbReference type="GO" id="GO:0003887">
    <property type="term" value="F:DNA-directed DNA polymerase activity"/>
    <property type="evidence" value="ECO:0007669"/>
    <property type="project" value="InterPro"/>
</dbReference>
<proteinExistence type="predicted"/>
<dbReference type="PRINTS" id="PR00868">
    <property type="entry name" value="DNAPOLI"/>
</dbReference>
<dbReference type="SMART" id="SM00482">
    <property type="entry name" value="POLAc"/>
    <property type="match status" value="1"/>
</dbReference>
<dbReference type="InterPro" id="IPR043502">
    <property type="entry name" value="DNA/RNA_pol_sf"/>
</dbReference>
<dbReference type="AlphaFoldDB" id="A0A0F8YLW9"/>
<protein>
    <recommendedName>
        <fullName evidence="2">DNA-directed DNA polymerase family A palm domain-containing protein</fullName>
    </recommendedName>
</protein>
<dbReference type="InterPro" id="IPR002298">
    <property type="entry name" value="DNA_polymerase_A"/>
</dbReference>
<gene>
    <name evidence="3" type="ORF">LCGC14_3138520</name>
</gene>
<name>A0A0F8YLW9_9ZZZZ</name>
<dbReference type="Gene3D" id="1.10.150.20">
    <property type="entry name" value="5' to 3' exonuclease, C-terminal subdomain"/>
    <property type="match status" value="1"/>
</dbReference>